<gene>
    <name evidence="4" type="ORF">IEQ44_05715</name>
</gene>
<dbReference type="InterPro" id="IPR027787">
    <property type="entry name" value="Alpha/beta-hydrolase_catalytic"/>
</dbReference>
<evidence type="ECO:0000313" key="5">
    <source>
        <dbReference type="Proteomes" id="UP000756387"/>
    </source>
</evidence>
<evidence type="ECO:0000313" key="4">
    <source>
        <dbReference type="EMBL" id="MBE7324142.1"/>
    </source>
</evidence>
<evidence type="ECO:0000259" key="2">
    <source>
        <dbReference type="Pfam" id="PF10081"/>
    </source>
</evidence>
<dbReference type="EMBL" id="JADCSA010000004">
    <property type="protein sequence ID" value="MBE7324142.1"/>
    <property type="molecule type" value="Genomic_DNA"/>
</dbReference>
<feature type="transmembrane region" description="Helical" evidence="1">
    <location>
        <begin position="166"/>
        <end position="184"/>
    </location>
</feature>
<sequence length="555" mass="61333">MPAETLPGRLLLKPRALGVLLAALAFQQSTMPTLMAREWYLQGVVSGLAVGLSYGAGSLLMRLVWALNRVLDVHPRRLTATELLWVRGVFAGVLVVLVTLTTRQAVRQHRWTAERLGVEPSSPWWTALGIALVTVVVAALVVLLARGLSWLRHSVTWLGSRVMPRWASATLATVLVLWVVAYAAQTWVYAGTLRALNEAFTLADTQLAPEHPRPESERRSGGPASAVAWEELGVEGRRFVAEGPSVPDIVRLGRPGARVVEPVRAFVGRRSEADVRLRARLAVEELERLGGLERGTLLVAVPTGKGWVNEQMVQPLEHLLHGDVATVSMQYSHLPSPLAFLAETEAALDAGQALVSAVEERIETLPEEDRPRLLVAGESLGAYGASAAFVDFDDLLARTDGSLWVGSPSMTRLRQVAEEQRRPGSLQIRPVLDDHPEVLFANRPDDLTGRPRAVFLQQADDAIVWWDWSVLWRRPDWLAEPLDPSVNPAMEWYPMTTFLNLAIDMAVSTAFAEGQGHMYGTQPTRAWWAMLRPEGWDERALAALLEEMAEIERPR</sequence>
<reference evidence="4 5" key="1">
    <citation type="submission" date="2020-10" db="EMBL/GenBank/DDBJ databases">
        <title>Nocardioides sp. isolated from sludge.</title>
        <authorList>
            <person name="Zhang X."/>
        </authorList>
    </citation>
    <scope>NUCLEOTIDE SEQUENCE [LARGE SCALE GENOMIC DNA]</scope>
    <source>
        <strain evidence="4 5">Y6</strain>
    </source>
</reference>
<keyword evidence="1" id="KW-1133">Transmembrane helix</keyword>
<keyword evidence="1" id="KW-0472">Membrane</keyword>
<dbReference type="Proteomes" id="UP000756387">
    <property type="component" value="Unassembled WGS sequence"/>
</dbReference>
<evidence type="ECO:0000256" key="1">
    <source>
        <dbReference type="SAM" id="Phobius"/>
    </source>
</evidence>
<feature type="domain" description="Alpha/beta-hydrolase N-terminal" evidence="3">
    <location>
        <begin position="32"/>
        <end position="244"/>
    </location>
</feature>
<organism evidence="4 5">
    <name type="scientific">Nocardioides malaquae</name>
    <dbReference type="NCBI Taxonomy" id="2773426"/>
    <lineage>
        <taxon>Bacteria</taxon>
        <taxon>Bacillati</taxon>
        <taxon>Actinomycetota</taxon>
        <taxon>Actinomycetes</taxon>
        <taxon>Propionibacteriales</taxon>
        <taxon>Nocardioidaceae</taxon>
        <taxon>Nocardioides</taxon>
    </lineage>
</organism>
<keyword evidence="5" id="KW-1185">Reference proteome</keyword>
<dbReference type="RefSeq" id="WP_193637471.1">
    <property type="nucleotide sequence ID" value="NZ_JADCSA010000004.1"/>
</dbReference>
<keyword evidence="1" id="KW-0812">Transmembrane</keyword>
<feature type="domain" description="Alpha/beta-hydrolase catalytic" evidence="2">
    <location>
        <begin position="263"/>
        <end position="542"/>
    </location>
</feature>
<evidence type="ECO:0000259" key="3">
    <source>
        <dbReference type="Pfam" id="PF15420"/>
    </source>
</evidence>
<dbReference type="InterPro" id="IPR027788">
    <property type="entry name" value="Alpha/beta-hydrolase_N_dom"/>
</dbReference>
<name>A0ABR9RRD2_9ACTN</name>
<comment type="caution">
    <text evidence="4">The sequence shown here is derived from an EMBL/GenBank/DDBJ whole genome shotgun (WGS) entry which is preliminary data.</text>
</comment>
<accession>A0ABR9RRD2</accession>
<protein>
    <submittedName>
        <fullName evidence="4">Alpha/beta-hydrolase family protein</fullName>
    </submittedName>
</protein>
<dbReference type="Pfam" id="PF15420">
    <property type="entry name" value="Abhydrolase_9_N"/>
    <property type="match status" value="1"/>
</dbReference>
<feature type="transmembrane region" description="Helical" evidence="1">
    <location>
        <begin position="83"/>
        <end position="102"/>
    </location>
</feature>
<proteinExistence type="predicted"/>
<feature type="transmembrane region" description="Helical" evidence="1">
    <location>
        <begin position="122"/>
        <end position="145"/>
    </location>
</feature>
<dbReference type="Pfam" id="PF10081">
    <property type="entry name" value="Abhydrolase_9"/>
    <property type="match status" value="1"/>
</dbReference>